<dbReference type="AlphaFoldDB" id="A0AA88PLN0"/>
<evidence type="ECO:0000313" key="3">
    <source>
        <dbReference type="Proteomes" id="UP001187343"/>
    </source>
</evidence>
<comment type="caution">
    <text evidence="2">The sequence shown here is derived from an EMBL/GenBank/DDBJ whole genome shotgun (WGS) entry which is preliminary data.</text>
</comment>
<evidence type="ECO:0000256" key="1">
    <source>
        <dbReference type="SAM" id="MobiDB-lite"/>
    </source>
</evidence>
<keyword evidence="3" id="KW-1185">Reference proteome</keyword>
<dbReference type="EMBL" id="JAUYZG010000015">
    <property type="protein sequence ID" value="KAK2887143.1"/>
    <property type="molecule type" value="Genomic_DNA"/>
</dbReference>
<reference evidence="2" key="1">
    <citation type="submission" date="2023-08" db="EMBL/GenBank/DDBJ databases">
        <title>Chromosome-level Genome Assembly of mud carp (Cirrhinus molitorella).</title>
        <authorList>
            <person name="Liu H."/>
        </authorList>
    </citation>
    <scope>NUCLEOTIDE SEQUENCE</scope>
    <source>
        <strain evidence="2">Prfri</strain>
        <tissue evidence="2">Muscle</tissue>
    </source>
</reference>
<accession>A0AA88PLN0</accession>
<protein>
    <submittedName>
        <fullName evidence="2">Uncharacterized protein</fullName>
    </submittedName>
</protein>
<feature type="region of interest" description="Disordered" evidence="1">
    <location>
        <begin position="1"/>
        <end position="23"/>
    </location>
</feature>
<dbReference type="Proteomes" id="UP001187343">
    <property type="component" value="Unassembled WGS sequence"/>
</dbReference>
<proteinExistence type="predicted"/>
<gene>
    <name evidence="2" type="ORF">Q8A67_015371</name>
</gene>
<evidence type="ECO:0000313" key="2">
    <source>
        <dbReference type="EMBL" id="KAK2887143.1"/>
    </source>
</evidence>
<organism evidence="2 3">
    <name type="scientific">Cirrhinus molitorella</name>
    <name type="common">mud carp</name>
    <dbReference type="NCBI Taxonomy" id="172907"/>
    <lineage>
        <taxon>Eukaryota</taxon>
        <taxon>Metazoa</taxon>
        <taxon>Chordata</taxon>
        <taxon>Craniata</taxon>
        <taxon>Vertebrata</taxon>
        <taxon>Euteleostomi</taxon>
        <taxon>Actinopterygii</taxon>
        <taxon>Neopterygii</taxon>
        <taxon>Teleostei</taxon>
        <taxon>Ostariophysi</taxon>
        <taxon>Cypriniformes</taxon>
        <taxon>Cyprinidae</taxon>
        <taxon>Labeoninae</taxon>
        <taxon>Labeonini</taxon>
        <taxon>Cirrhinus</taxon>
    </lineage>
</organism>
<sequence>MNKTFDGKDFGSTPLKPKTPLGKATNRLHAHEGCQIEDTQHKQAQLTVEGDKPYTVNWTESWDTNRAQMAPFPLDQ</sequence>
<name>A0AA88PLN0_9TELE</name>